<feature type="compositionally biased region" description="Basic residues" evidence="1">
    <location>
        <begin position="1"/>
        <end position="10"/>
    </location>
</feature>
<keyword evidence="3" id="KW-1185">Reference proteome</keyword>
<feature type="compositionally biased region" description="Basic residues" evidence="1">
    <location>
        <begin position="697"/>
        <end position="709"/>
    </location>
</feature>
<evidence type="ECO:0000256" key="1">
    <source>
        <dbReference type="SAM" id="MobiDB-lite"/>
    </source>
</evidence>
<dbReference type="Proteomes" id="UP001140172">
    <property type="component" value="Unassembled WGS sequence"/>
</dbReference>
<proteinExistence type="predicted"/>
<feature type="region of interest" description="Disordered" evidence="1">
    <location>
        <begin position="205"/>
        <end position="236"/>
    </location>
</feature>
<feature type="region of interest" description="Disordered" evidence="1">
    <location>
        <begin position="452"/>
        <end position="482"/>
    </location>
</feature>
<comment type="caution">
    <text evidence="2">The sequence shown here is derived from an EMBL/GenBank/DDBJ whole genome shotgun (WGS) entry which is preliminary data.</text>
</comment>
<dbReference type="AlphaFoldDB" id="A0A9W8LMP6"/>
<evidence type="ECO:0000313" key="3">
    <source>
        <dbReference type="Proteomes" id="UP001140172"/>
    </source>
</evidence>
<gene>
    <name evidence="2" type="ORF">GGI15_000030</name>
</gene>
<feature type="compositionally biased region" description="Low complexity" evidence="1">
    <location>
        <begin position="457"/>
        <end position="467"/>
    </location>
</feature>
<feature type="region of interest" description="Disordered" evidence="1">
    <location>
        <begin position="151"/>
        <end position="190"/>
    </location>
</feature>
<feature type="compositionally biased region" description="Low complexity" evidence="1">
    <location>
        <begin position="710"/>
        <end position="723"/>
    </location>
</feature>
<organism evidence="2 3">
    <name type="scientific">Coemansia interrupta</name>
    <dbReference type="NCBI Taxonomy" id="1126814"/>
    <lineage>
        <taxon>Eukaryota</taxon>
        <taxon>Fungi</taxon>
        <taxon>Fungi incertae sedis</taxon>
        <taxon>Zoopagomycota</taxon>
        <taxon>Kickxellomycotina</taxon>
        <taxon>Kickxellomycetes</taxon>
        <taxon>Kickxellales</taxon>
        <taxon>Kickxellaceae</taxon>
        <taxon>Coemansia</taxon>
    </lineage>
</organism>
<feature type="region of interest" description="Disordered" evidence="1">
    <location>
        <begin position="1"/>
        <end position="24"/>
    </location>
</feature>
<reference evidence="2" key="1">
    <citation type="submission" date="2022-07" db="EMBL/GenBank/DDBJ databases">
        <title>Phylogenomic reconstructions and comparative analyses of Kickxellomycotina fungi.</title>
        <authorList>
            <person name="Reynolds N.K."/>
            <person name="Stajich J.E."/>
            <person name="Barry K."/>
            <person name="Grigoriev I.V."/>
            <person name="Crous P."/>
            <person name="Smith M.E."/>
        </authorList>
    </citation>
    <scope>NUCLEOTIDE SEQUENCE</scope>
    <source>
        <strain evidence="2">BCRC 34489</strain>
    </source>
</reference>
<sequence length="723" mass="77224">MNFFRRKAKPKQTTNVAAADPLPDPIMATEKTRHRNYFGMSGASPLLLRRRNITTATSVTEPQMPAATVIAADSNPELADDVSATKLAAIKADINLGVRIQRRRSSIMGVAHIMRRRSTQKSLRADIDEQTVAVPELVVVASHCAKTLVDTRKERQPSIGLRRTSEESTSGGGTSSSDESSGGDSDTTLATADGEELDAIVPKEQSAAECSGQPVHPADNEPADQSLPAPRSAEASSSNKSAVFFIASTELAAVAKAAPSVPPENTSTIAGHDEATPRHVLLSGSSNCTSPPPSPTLALEKRGAALAQHKSVAAAILPLVQPQRRPLSLRRRRDSANGLSNRLSFMNLGIGHRNHDSSPGQTSSQMDSTRRASFGFGRRSVSLSRRSISSLSHSSHSSLAKDAEKRKMDAWNDDDDEFSAYEYDLSGAYFELPVISSKGVKFPTSHESSKIVSAGGTARSTLRSSASRSKDASECNSRGSRLSSTSTVCEENALSADQCKRVYVSSMRKLQLQSRRRHGMRSVLHIKNAMTKANESYAVASGGCGLDAYQLSCEMIAEFYMLGSNRDEAPVERRTRSPSASSARYPMRSRSMGSLDSFQVSTLLHNPRPVVSVAVASAAATDIPDSDSRIITAPMSSPPALADGAACIADKVLAEVFDTAREQDDSILDSELFRFGGGNLVPLASPGEISPPSVYRSYRRRRGGGRRHGPSTAAHPMSAAAAM</sequence>
<dbReference type="OrthoDB" id="5589797at2759"/>
<name>A0A9W8LMP6_9FUNG</name>
<accession>A0A9W8LMP6</accession>
<feature type="region of interest" description="Disordered" evidence="1">
    <location>
        <begin position="567"/>
        <end position="587"/>
    </location>
</feature>
<feature type="compositionally biased region" description="Low complexity" evidence="1">
    <location>
        <begin position="577"/>
        <end position="587"/>
    </location>
</feature>
<feature type="compositionally biased region" description="Low complexity" evidence="1">
    <location>
        <begin position="175"/>
        <end position="188"/>
    </location>
</feature>
<feature type="region of interest" description="Disordered" evidence="1">
    <location>
        <begin position="691"/>
        <end position="723"/>
    </location>
</feature>
<evidence type="ECO:0000313" key="2">
    <source>
        <dbReference type="EMBL" id="KAJ2788225.1"/>
    </source>
</evidence>
<dbReference type="EMBL" id="JANBUM010000003">
    <property type="protein sequence ID" value="KAJ2788225.1"/>
    <property type="molecule type" value="Genomic_DNA"/>
</dbReference>
<protein>
    <submittedName>
        <fullName evidence="2">Uncharacterized protein</fullName>
    </submittedName>
</protein>